<feature type="compositionally biased region" description="Basic and acidic residues" evidence="1">
    <location>
        <begin position="50"/>
        <end position="64"/>
    </location>
</feature>
<dbReference type="AlphaFoldDB" id="A0A1Z4NCA0"/>
<name>A0A1Z4NCA0_9CYAN</name>
<geneLocation type="plasmid" evidence="3">
    <name>Plasmid5 dna</name>
</geneLocation>
<reference evidence="2 3" key="1">
    <citation type="submission" date="2017-06" db="EMBL/GenBank/DDBJ databases">
        <title>Genome sequencing of cyanobaciteial culture collection at National Institute for Environmental Studies (NIES).</title>
        <authorList>
            <person name="Hirose Y."/>
            <person name="Shimura Y."/>
            <person name="Fujisawa T."/>
            <person name="Nakamura Y."/>
            <person name="Kawachi M."/>
        </authorList>
    </citation>
    <scope>NUCLEOTIDE SEQUENCE [LARGE SCALE GENOMIC DNA]</scope>
    <source>
        <strain evidence="2 3">NIES-37</strain>
        <plasmid evidence="3">Plasmid5 dna</plasmid>
    </source>
</reference>
<proteinExistence type="predicted"/>
<keyword evidence="3" id="KW-1185">Reference proteome</keyword>
<organism evidence="2 3">
    <name type="scientific">Tolypothrix tenuis PCC 7101</name>
    <dbReference type="NCBI Taxonomy" id="231146"/>
    <lineage>
        <taxon>Bacteria</taxon>
        <taxon>Bacillati</taxon>
        <taxon>Cyanobacteriota</taxon>
        <taxon>Cyanophyceae</taxon>
        <taxon>Nostocales</taxon>
        <taxon>Tolypothrichaceae</taxon>
        <taxon>Tolypothrix</taxon>
    </lineage>
</organism>
<dbReference type="EMBL" id="AP018253">
    <property type="protein sequence ID" value="BAZ03344.1"/>
    <property type="molecule type" value="Genomic_DNA"/>
</dbReference>
<accession>A0A1Z4NCA0</accession>
<gene>
    <name evidence="2" type="ORF">NIES37_73570</name>
</gene>
<evidence type="ECO:0000313" key="3">
    <source>
        <dbReference type="Proteomes" id="UP000218785"/>
    </source>
</evidence>
<dbReference type="KEGG" id="ttq:NIES37_73570"/>
<keyword evidence="2" id="KW-0614">Plasmid</keyword>
<dbReference type="RefSeq" id="WP_096585684.1">
    <property type="nucleotide sequence ID" value="NZ_CAWNJS010000006.1"/>
</dbReference>
<dbReference type="Proteomes" id="UP000218785">
    <property type="component" value="Plasmid plasmid5"/>
</dbReference>
<evidence type="ECO:0000256" key="1">
    <source>
        <dbReference type="SAM" id="MobiDB-lite"/>
    </source>
</evidence>
<sequence length="110" mass="12765">MSKFKSLLDTVKGREPEPEPEPEPEKPPQDSDVNHKKPVVRQEPIVEPQPEPKRGRPKGKRSDPDYEQVTAYIRKDTHASIKIALLQEGQKREFSELVQELLEQWVKSRT</sequence>
<protein>
    <submittedName>
        <fullName evidence="2">Uncharacterized protein</fullName>
    </submittedName>
</protein>
<feature type="region of interest" description="Disordered" evidence="1">
    <location>
        <begin position="1"/>
        <end position="67"/>
    </location>
</feature>
<feature type="compositionally biased region" description="Basic and acidic residues" evidence="1">
    <location>
        <begin position="11"/>
        <end position="35"/>
    </location>
</feature>
<evidence type="ECO:0000313" key="2">
    <source>
        <dbReference type="EMBL" id="BAZ03344.1"/>
    </source>
</evidence>